<dbReference type="EMBL" id="AJWK01025347">
    <property type="status" value="NOT_ANNOTATED_CDS"/>
    <property type="molecule type" value="Genomic_DNA"/>
</dbReference>
<dbReference type="AlphaFoldDB" id="A0A1B0CRV4"/>
<reference evidence="1" key="1">
    <citation type="submission" date="2020-05" db="UniProtKB">
        <authorList>
            <consortium name="EnsemblMetazoa"/>
        </authorList>
    </citation>
    <scope>IDENTIFICATION</scope>
    <source>
        <strain evidence="1">Jacobina</strain>
    </source>
</reference>
<dbReference type="Proteomes" id="UP000092461">
    <property type="component" value="Unassembled WGS sequence"/>
</dbReference>
<evidence type="ECO:0000313" key="2">
    <source>
        <dbReference type="Proteomes" id="UP000092461"/>
    </source>
</evidence>
<keyword evidence="2" id="KW-1185">Reference proteome</keyword>
<dbReference type="Gene3D" id="1.25.10.10">
    <property type="entry name" value="Leucine-rich Repeat Variant"/>
    <property type="match status" value="1"/>
</dbReference>
<dbReference type="SUPFAM" id="SSF48371">
    <property type="entry name" value="ARM repeat"/>
    <property type="match status" value="1"/>
</dbReference>
<dbReference type="VEuPathDB" id="VectorBase:LLOJ007602"/>
<protein>
    <submittedName>
        <fullName evidence="1">Uncharacterized protein</fullName>
    </submittedName>
</protein>
<name>A0A1B0CRV4_LUTLO</name>
<dbReference type="InterPro" id="IPR016024">
    <property type="entry name" value="ARM-type_fold"/>
</dbReference>
<dbReference type="EMBL" id="AJWK01025348">
    <property type="status" value="NOT_ANNOTATED_CDS"/>
    <property type="molecule type" value="Genomic_DNA"/>
</dbReference>
<dbReference type="VEuPathDB" id="VectorBase:LLONM1_004897"/>
<evidence type="ECO:0000313" key="1">
    <source>
        <dbReference type="EnsemblMetazoa" id="LLOJ007602-PA"/>
    </source>
</evidence>
<dbReference type="InterPro" id="IPR011989">
    <property type="entry name" value="ARM-like"/>
</dbReference>
<sequence length="167" mass="18791">MKMLLNLLQSSDGVIILRAIQTLCKVVRSEAMKPCWIQFLELILLKIIDSYRSNREVVTLIEHSIPKIASVLPLDLSINILNPVIATGEFPTNLCAVKILTELASKQGENFTEQHLDVIMPNIALLYLVMGEEKVKPKFSMLTGSKVRLLNVYINKFKGHNSQEKSS</sequence>
<dbReference type="EnsemblMetazoa" id="LLOJ007602-RA">
    <property type="protein sequence ID" value="LLOJ007602-PA"/>
    <property type="gene ID" value="LLOJ007602"/>
</dbReference>
<accession>A0A1B0CRV4</accession>
<proteinExistence type="predicted"/>
<organism evidence="1 2">
    <name type="scientific">Lutzomyia longipalpis</name>
    <name type="common">Sand fly</name>
    <dbReference type="NCBI Taxonomy" id="7200"/>
    <lineage>
        <taxon>Eukaryota</taxon>
        <taxon>Metazoa</taxon>
        <taxon>Ecdysozoa</taxon>
        <taxon>Arthropoda</taxon>
        <taxon>Hexapoda</taxon>
        <taxon>Insecta</taxon>
        <taxon>Pterygota</taxon>
        <taxon>Neoptera</taxon>
        <taxon>Endopterygota</taxon>
        <taxon>Diptera</taxon>
        <taxon>Nematocera</taxon>
        <taxon>Psychodoidea</taxon>
        <taxon>Psychodidae</taxon>
        <taxon>Lutzomyia</taxon>
        <taxon>Lutzomyia</taxon>
    </lineage>
</organism>